<reference evidence="1" key="2">
    <citation type="submission" date="2023-04" db="EMBL/GenBank/DDBJ databases">
        <authorList>
            <person name="Bu L."/>
            <person name="Lu L."/>
            <person name="Laidemitt M.R."/>
            <person name="Zhang S.M."/>
            <person name="Mutuku M."/>
            <person name="Mkoji G."/>
            <person name="Steinauer M."/>
            <person name="Loker E.S."/>
        </authorList>
    </citation>
    <scope>NUCLEOTIDE SEQUENCE</scope>
    <source>
        <strain evidence="1">KasaAsao</strain>
        <tissue evidence="1">Whole Snail</tissue>
    </source>
</reference>
<protein>
    <submittedName>
        <fullName evidence="1">Uncharacterized protein</fullName>
    </submittedName>
</protein>
<keyword evidence="2" id="KW-1185">Reference proteome</keyword>
<accession>A0AAD8B0T2</accession>
<evidence type="ECO:0000313" key="2">
    <source>
        <dbReference type="Proteomes" id="UP001233172"/>
    </source>
</evidence>
<reference evidence="1" key="1">
    <citation type="journal article" date="2023" name="PLoS Negl. Trop. Dis.">
        <title>A genome sequence for Biomphalaria pfeifferi, the major vector snail for the human-infecting parasite Schistosoma mansoni.</title>
        <authorList>
            <person name="Bu L."/>
            <person name="Lu L."/>
            <person name="Laidemitt M.R."/>
            <person name="Zhang S.M."/>
            <person name="Mutuku M."/>
            <person name="Mkoji G."/>
            <person name="Steinauer M."/>
            <person name="Loker E.S."/>
        </authorList>
    </citation>
    <scope>NUCLEOTIDE SEQUENCE</scope>
    <source>
        <strain evidence="1">KasaAsao</strain>
    </source>
</reference>
<proteinExistence type="predicted"/>
<dbReference type="Proteomes" id="UP001233172">
    <property type="component" value="Unassembled WGS sequence"/>
</dbReference>
<organism evidence="1 2">
    <name type="scientific">Biomphalaria pfeifferi</name>
    <name type="common">Bloodfluke planorb</name>
    <name type="synonym">Freshwater snail</name>
    <dbReference type="NCBI Taxonomy" id="112525"/>
    <lineage>
        <taxon>Eukaryota</taxon>
        <taxon>Metazoa</taxon>
        <taxon>Spiralia</taxon>
        <taxon>Lophotrochozoa</taxon>
        <taxon>Mollusca</taxon>
        <taxon>Gastropoda</taxon>
        <taxon>Heterobranchia</taxon>
        <taxon>Euthyneura</taxon>
        <taxon>Panpulmonata</taxon>
        <taxon>Hygrophila</taxon>
        <taxon>Lymnaeoidea</taxon>
        <taxon>Planorbidae</taxon>
        <taxon>Biomphalaria</taxon>
    </lineage>
</organism>
<comment type="caution">
    <text evidence="1">The sequence shown here is derived from an EMBL/GenBank/DDBJ whole genome shotgun (WGS) entry which is preliminary data.</text>
</comment>
<feature type="non-terminal residue" evidence="1">
    <location>
        <position position="66"/>
    </location>
</feature>
<feature type="non-terminal residue" evidence="1">
    <location>
        <position position="1"/>
    </location>
</feature>
<dbReference type="EMBL" id="JASAOG010000174">
    <property type="protein sequence ID" value="KAK0045916.1"/>
    <property type="molecule type" value="Genomic_DNA"/>
</dbReference>
<evidence type="ECO:0000313" key="1">
    <source>
        <dbReference type="EMBL" id="KAK0045916.1"/>
    </source>
</evidence>
<gene>
    <name evidence="1" type="ORF">Bpfe_024748</name>
</gene>
<sequence>DSGLHKNKMPKTSTNLKPALLVASWLMPSYKHNLGTTRLSVSRRTIELASHSYETKSTFLERCQFA</sequence>
<dbReference type="AlphaFoldDB" id="A0AAD8B0T2"/>
<name>A0AAD8B0T2_BIOPF</name>